<dbReference type="AlphaFoldDB" id="A0A654F5W2"/>
<proteinExistence type="predicted"/>
<dbReference type="EMBL" id="CACRSJ010000106">
    <property type="protein sequence ID" value="VYS56510.1"/>
    <property type="molecule type" value="Genomic_DNA"/>
</dbReference>
<feature type="region of interest" description="Disordered" evidence="1">
    <location>
        <begin position="1"/>
        <end position="39"/>
    </location>
</feature>
<feature type="compositionally biased region" description="Basic and acidic residues" evidence="1">
    <location>
        <begin position="21"/>
        <end position="33"/>
    </location>
</feature>
<evidence type="ECO:0000313" key="3">
    <source>
        <dbReference type="Proteomes" id="UP000426265"/>
    </source>
</evidence>
<gene>
    <name evidence="2" type="ORF">AN1_LOCUS11964</name>
</gene>
<name>A0A654F5W2_ARATH</name>
<protein>
    <submittedName>
        <fullName evidence="2">Uncharacterized protein</fullName>
    </submittedName>
</protein>
<evidence type="ECO:0000313" key="2">
    <source>
        <dbReference type="EMBL" id="VYS56510.1"/>
    </source>
</evidence>
<organism evidence="2 3">
    <name type="scientific">Arabidopsis thaliana</name>
    <name type="common">Mouse-ear cress</name>
    <dbReference type="NCBI Taxonomy" id="3702"/>
    <lineage>
        <taxon>Eukaryota</taxon>
        <taxon>Viridiplantae</taxon>
        <taxon>Streptophyta</taxon>
        <taxon>Embryophyta</taxon>
        <taxon>Tracheophyta</taxon>
        <taxon>Spermatophyta</taxon>
        <taxon>Magnoliopsida</taxon>
        <taxon>eudicotyledons</taxon>
        <taxon>Gunneridae</taxon>
        <taxon>Pentapetalae</taxon>
        <taxon>rosids</taxon>
        <taxon>malvids</taxon>
        <taxon>Brassicales</taxon>
        <taxon>Brassicaceae</taxon>
        <taxon>Camelineae</taxon>
        <taxon>Arabidopsis</taxon>
    </lineage>
</organism>
<reference evidence="2 3" key="1">
    <citation type="submission" date="2019-11" db="EMBL/GenBank/DDBJ databases">
        <authorList>
            <person name="Jiao W.-B."/>
            <person name="Schneeberger K."/>
        </authorList>
    </citation>
    <scope>NUCLEOTIDE SEQUENCE [LARGE SCALE GENOMIC DNA]</scope>
    <source>
        <strain evidence="3">cv. An-1</strain>
    </source>
</reference>
<dbReference type="Proteomes" id="UP000426265">
    <property type="component" value="Unassembled WGS sequence"/>
</dbReference>
<evidence type="ECO:0000256" key="1">
    <source>
        <dbReference type="SAM" id="MobiDB-lite"/>
    </source>
</evidence>
<accession>A0A654F5W2</accession>
<sequence length="81" mass="9175">MCCLGDSQARRQGRLKGAPRLLRDRRISEEPPGSKRSSGVRVGMFESFESGSLRGRGKRRGSLIMMNELAFRTRPMRFACQ</sequence>